<feature type="compositionally biased region" description="Basic and acidic residues" evidence="1">
    <location>
        <begin position="16"/>
        <end position="35"/>
    </location>
</feature>
<dbReference type="EMBL" id="JACRJB010000052">
    <property type="protein sequence ID" value="MBI5131237.1"/>
    <property type="molecule type" value="Genomic_DNA"/>
</dbReference>
<sequence length="64" mass="7276">MRPRPPRSSKSLYQRLTDEAGVLRDQADRAPDDERKRLIARARELDTAASMEGWLSSPELKPPS</sequence>
<feature type="region of interest" description="Disordered" evidence="1">
    <location>
        <begin position="1"/>
        <end position="35"/>
    </location>
</feature>
<name>A0A933S2A7_RHOPL</name>
<accession>A0A933S2A7</accession>
<evidence type="ECO:0000313" key="3">
    <source>
        <dbReference type="Proteomes" id="UP000782519"/>
    </source>
</evidence>
<evidence type="ECO:0000256" key="1">
    <source>
        <dbReference type="SAM" id="MobiDB-lite"/>
    </source>
</evidence>
<gene>
    <name evidence="2" type="ORF">HZA66_17490</name>
</gene>
<comment type="caution">
    <text evidence="2">The sequence shown here is derived from an EMBL/GenBank/DDBJ whole genome shotgun (WGS) entry which is preliminary data.</text>
</comment>
<dbReference type="Proteomes" id="UP000782519">
    <property type="component" value="Unassembled WGS sequence"/>
</dbReference>
<evidence type="ECO:0000313" key="2">
    <source>
        <dbReference type="EMBL" id="MBI5131237.1"/>
    </source>
</evidence>
<proteinExistence type="predicted"/>
<protein>
    <submittedName>
        <fullName evidence="2">Uncharacterized protein</fullName>
    </submittedName>
</protein>
<organism evidence="2 3">
    <name type="scientific">Rhodopseudomonas palustris</name>
    <dbReference type="NCBI Taxonomy" id="1076"/>
    <lineage>
        <taxon>Bacteria</taxon>
        <taxon>Pseudomonadati</taxon>
        <taxon>Pseudomonadota</taxon>
        <taxon>Alphaproteobacteria</taxon>
        <taxon>Hyphomicrobiales</taxon>
        <taxon>Nitrobacteraceae</taxon>
        <taxon>Rhodopseudomonas</taxon>
    </lineage>
</organism>
<reference evidence="2" key="1">
    <citation type="submission" date="2020-07" db="EMBL/GenBank/DDBJ databases">
        <title>Huge and variable diversity of episymbiotic CPR bacteria and DPANN archaea in groundwater ecosystems.</title>
        <authorList>
            <person name="He C.Y."/>
            <person name="Keren R."/>
            <person name="Whittaker M."/>
            <person name="Farag I.F."/>
            <person name="Doudna J."/>
            <person name="Cate J.H.D."/>
            <person name="Banfield J.F."/>
        </authorList>
    </citation>
    <scope>NUCLEOTIDE SEQUENCE</scope>
    <source>
        <strain evidence="2">NC_groundwater_1818_Pr3_B-0.1um_66_35</strain>
    </source>
</reference>
<dbReference type="AlphaFoldDB" id="A0A933S2A7"/>